<dbReference type="AlphaFoldDB" id="A0A518CH17"/>
<evidence type="ECO:0000313" key="7">
    <source>
        <dbReference type="EMBL" id="QDU78520.1"/>
    </source>
</evidence>
<evidence type="ECO:0000256" key="5">
    <source>
        <dbReference type="ARBA" id="ARBA00023315"/>
    </source>
</evidence>
<dbReference type="PIRSF" id="PIRSF000456">
    <property type="entry name" value="UDP-GlcNAc_acltr"/>
    <property type="match status" value="1"/>
</dbReference>
<evidence type="ECO:0000256" key="2">
    <source>
        <dbReference type="ARBA" id="ARBA00022556"/>
    </source>
</evidence>
<evidence type="ECO:0000313" key="8">
    <source>
        <dbReference type="Proteomes" id="UP000317178"/>
    </source>
</evidence>
<dbReference type="Gene3D" id="2.160.10.10">
    <property type="entry name" value="Hexapeptide repeat proteins"/>
    <property type="match status" value="1"/>
</dbReference>
<proteinExistence type="predicted"/>
<organism evidence="7 8">
    <name type="scientific">Polystyrenella longa</name>
    <dbReference type="NCBI Taxonomy" id="2528007"/>
    <lineage>
        <taxon>Bacteria</taxon>
        <taxon>Pseudomonadati</taxon>
        <taxon>Planctomycetota</taxon>
        <taxon>Planctomycetia</taxon>
        <taxon>Planctomycetales</taxon>
        <taxon>Planctomycetaceae</taxon>
        <taxon>Polystyrenella</taxon>
    </lineage>
</organism>
<gene>
    <name evidence="7" type="primary">lpxA_1</name>
    <name evidence="7" type="ORF">Pla110_02240</name>
</gene>
<dbReference type="GO" id="GO:0008780">
    <property type="term" value="F:acyl-[acyl-carrier-protein]-UDP-N-acetylglucosamine O-acyltransferase activity"/>
    <property type="evidence" value="ECO:0007669"/>
    <property type="project" value="UniProtKB-EC"/>
</dbReference>
<dbReference type="Pfam" id="PF00132">
    <property type="entry name" value="Hexapep"/>
    <property type="match status" value="1"/>
</dbReference>
<feature type="domain" description="UDP N-acetylglucosamine O-acyltransferase C-terminal" evidence="6">
    <location>
        <begin position="174"/>
        <end position="253"/>
    </location>
</feature>
<dbReference type="InterPro" id="IPR029098">
    <property type="entry name" value="Acetyltransf_C"/>
</dbReference>
<keyword evidence="4" id="KW-0443">Lipid metabolism</keyword>
<dbReference type="InterPro" id="IPR010137">
    <property type="entry name" value="Lipid_A_LpxA"/>
</dbReference>
<evidence type="ECO:0000256" key="4">
    <source>
        <dbReference type="ARBA" id="ARBA00023098"/>
    </source>
</evidence>
<keyword evidence="8" id="KW-1185">Reference proteome</keyword>
<dbReference type="SUPFAM" id="SSF51161">
    <property type="entry name" value="Trimeric LpxA-like enzymes"/>
    <property type="match status" value="1"/>
</dbReference>
<reference evidence="7 8" key="1">
    <citation type="submission" date="2019-02" db="EMBL/GenBank/DDBJ databases">
        <title>Deep-cultivation of Planctomycetes and their phenomic and genomic characterization uncovers novel biology.</title>
        <authorList>
            <person name="Wiegand S."/>
            <person name="Jogler M."/>
            <person name="Boedeker C."/>
            <person name="Pinto D."/>
            <person name="Vollmers J."/>
            <person name="Rivas-Marin E."/>
            <person name="Kohn T."/>
            <person name="Peeters S.H."/>
            <person name="Heuer A."/>
            <person name="Rast P."/>
            <person name="Oberbeckmann S."/>
            <person name="Bunk B."/>
            <person name="Jeske O."/>
            <person name="Meyerdierks A."/>
            <person name="Storesund J.E."/>
            <person name="Kallscheuer N."/>
            <person name="Luecker S."/>
            <person name="Lage O.M."/>
            <person name="Pohl T."/>
            <person name="Merkel B.J."/>
            <person name="Hornburger P."/>
            <person name="Mueller R.-W."/>
            <person name="Bruemmer F."/>
            <person name="Labrenz M."/>
            <person name="Spormann A.M."/>
            <person name="Op den Camp H."/>
            <person name="Overmann J."/>
            <person name="Amann R."/>
            <person name="Jetten M.S.M."/>
            <person name="Mascher T."/>
            <person name="Medema M.H."/>
            <person name="Devos D.P."/>
            <person name="Kaster A.-K."/>
            <person name="Ovreas L."/>
            <person name="Rohde M."/>
            <person name="Galperin M.Y."/>
            <person name="Jogler C."/>
        </authorList>
    </citation>
    <scope>NUCLEOTIDE SEQUENCE [LARGE SCALE GENOMIC DNA]</scope>
    <source>
        <strain evidence="7 8">Pla110</strain>
    </source>
</reference>
<keyword evidence="5 7" id="KW-0012">Acyltransferase</keyword>
<evidence type="ECO:0000256" key="1">
    <source>
        <dbReference type="ARBA" id="ARBA00022516"/>
    </source>
</evidence>
<accession>A0A518CH17</accession>
<dbReference type="PANTHER" id="PTHR43480:SF1">
    <property type="entry name" value="ACYL-[ACYL-CARRIER-PROTEIN]--UDP-N-ACETYLGLUCOSAMINE O-ACYLTRANSFERASE, MITOCHONDRIAL-RELATED"/>
    <property type="match status" value="1"/>
</dbReference>
<dbReference type="NCBIfam" id="TIGR01852">
    <property type="entry name" value="lipid_A_lpxA"/>
    <property type="match status" value="1"/>
</dbReference>
<dbReference type="InterPro" id="IPR001451">
    <property type="entry name" value="Hexapep"/>
</dbReference>
<dbReference type="InterPro" id="IPR037157">
    <property type="entry name" value="Acetyltransf_C_sf"/>
</dbReference>
<dbReference type="GO" id="GO:0016020">
    <property type="term" value="C:membrane"/>
    <property type="evidence" value="ECO:0007669"/>
    <property type="project" value="GOC"/>
</dbReference>
<dbReference type="OrthoDB" id="9807278at2"/>
<dbReference type="EMBL" id="CP036281">
    <property type="protein sequence ID" value="QDU78520.1"/>
    <property type="molecule type" value="Genomic_DNA"/>
</dbReference>
<dbReference type="PANTHER" id="PTHR43480">
    <property type="entry name" value="ACYL-[ACYL-CARRIER-PROTEIN]--UDP-N-ACETYLGLUCOSAMINE O-ACYLTRANSFERASE"/>
    <property type="match status" value="1"/>
</dbReference>
<dbReference type="GO" id="GO:0009245">
    <property type="term" value="P:lipid A biosynthetic process"/>
    <property type="evidence" value="ECO:0007669"/>
    <property type="project" value="UniProtKB-KW"/>
</dbReference>
<dbReference type="InterPro" id="IPR011004">
    <property type="entry name" value="Trimer_LpxA-like_sf"/>
</dbReference>
<dbReference type="Gene3D" id="1.20.1180.10">
    <property type="entry name" value="Udp N-acetylglucosamine O-acyltransferase, C-terminal domain"/>
    <property type="match status" value="1"/>
</dbReference>
<evidence type="ECO:0000256" key="3">
    <source>
        <dbReference type="ARBA" id="ARBA00022679"/>
    </source>
</evidence>
<dbReference type="NCBIfam" id="NF003657">
    <property type="entry name" value="PRK05289.1"/>
    <property type="match status" value="1"/>
</dbReference>
<dbReference type="RefSeq" id="WP_144992341.1">
    <property type="nucleotide sequence ID" value="NZ_CP036281.1"/>
</dbReference>
<dbReference type="Pfam" id="PF13720">
    <property type="entry name" value="Acetyltransf_11"/>
    <property type="match status" value="1"/>
</dbReference>
<sequence>MKIHPSAYVHADAVVHPSCELGPNVVIDGPAHIGPDCRIGPSAIILGHTEIGSGCTIHSHAVVGDVPQDHKYRGDLSYCRIGRDCVIREGVTIHRASVQEHSTIVGDRCYLMTNSHVAHDCILSDDVTLVSGALLGGHVQIGRKAIISGNTGVHQFVRIGAMTMIGAVAMISQDIPPYVMTNHNGEIAGLNAIGLIRADISREERQEVKALFKVIYRSGMALKRAVELAAELAKTDAGRQFIEFFDSESLRGIRKYNANGRQRIVA</sequence>
<keyword evidence="2" id="KW-0441">Lipid A biosynthesis</keyword>
<dbReference type="EC" id="2.3.1.129" evidence="7"/>
<dbReference type="KEGG" id="plon:Pla110_02240"/>
<protein>
    <submittedName>
        <fullName evidence="7">Acyl-[acyl-carrier-protein]--UDP-N-acetylglucosamine O-acyltransferase</fullName>
        <ecNumber evidence="7">2.3.1.129</ecNumber>
    </submittedName>
</protein>
<keyword evidence="1" id="KW-0444">Lipid biosynthesis</keyword>
<keyword evidence="3 7" id="KW-0808">Transferase</keyword>
<dbReference type="Proteomes" id="UP000317178">
    <property type="component" value="Chromosome"/>
</dbReference>
<name>A0A518CH17_9PLAN</name>
<evidence type="ECO:0000259" key="6">
    <source>
        <dbReference type="Pfam" id="PF13720"/>
    </source>
</evidence>